<dbReference type="PANTHER" id="PTHR33175:SF3">
    <property type="entry name" value="DNA-BINDING PROTEIN HU-BETA"/>
    <property type="match status" value="1"/>
</dbReference>
<gene>
    <name evidence="4" type="ORF">A3I57_00215</name>
</gene>
<dbReference type="SUPFAM" id="SSF47729">
    <property type="entry name" value="IHF-like DNA-binding proteins"/>
    <property type="match status" value="1"/>
</dbReference>
<keyword evidence="1" id="KW-0226">DNA condensation</keyword>
<comment type="similarity">
    <text evidence="3">Belongs to the bacterial histone-like protein family.</text>
</comment>
<dbReference type="InterPro" id="IPR000119">
    <property type="entry name" value="Hist_DNA-bd"/>
</dbReference>
<dbReference type="GO" id="GO:0005829">
    <property type="term" value="C:cytosol"/>
    <property type="evidence" value="ECO:0007669"/>
    <property type="project" value="TreeGrafter"/>
</dbReference>
<evidence type="ECO:0000256" key="3">
    <source>
        <dbReference type="RuleBase" id="RU003939"/>
    </source>
</evidence>
<protein>
    <submittedName>
        <fullName evidence="4">DNA-binding protein</fullName>
    </submittedName>
</protein>
<dbReference type="InterPro" id="IPR010992">
    <property type="entry name" value="IHF-like_DNA-bd_dom_sf"/>
</dbReference>
<evidence type="ECO:0000256" key="2">
    <source>
        <dbReference type="ARBA" id="ARBA00023125"/>
    </source>
</evidence>
<dbReference type="GO" id="GO:0030261">
    <property type="term" value="P:chromosome condensation"/>
    <property type="evidence" value="ECO:0007669"/>
    <property type="project" value="UniProtKB-KW"/>
</dbReference>
<dbReference type="SMART" id="SM00411">
    <property type="entry name" value="BHL"/>
    <property type="match status" value="1"/>
</dbReference>
<name>A0A1F5DRF4_9BACT</name>
<dbReference type="EMBL" id="MEZQ01000060">
    <property type="protein sequence ID" value="OGD57747.1"/>
    <property type="molecule type" value="Genomic_DNA"/>
</dbReference>
<dbReference type="AlphaFoldDB" id="A0A1F5DRF4"/>
<evidence type="ECO:0000256" key="1">
    <source>
        <dbReference type="ARBA" id="ARBA00023067"/>
    </source>
</evidence>
<dbReference type="PRINTS" id="PR01727">
    <property type="entry name" value="DNABINDINGHU"/>
</dbReference>
<dbReference type="Pfam" id="PF00216">
    <property type="entry name" value="Bac_DNA_binding"/>
    <property type="match status" value="1"/>
</dbReference>
<dbReference type="Gene3D" id="4.10.520.10">
    <property type="entry name" value="IHF-like DNA-binding proteins"/>
    <property type="match status" value="1"/>
</dbReference>
<dbReference type="Proteomes" id="UP000176364">
    <property type="component" value="Unassembled WGS sequence"/>
</dbReference>
<evidence type="ECO:0000313" key="4">
    <source>
        <dbReference type="EMBL" id="OGD57747.1"/>
    </source>
</evidence>
<reference evidence="4 5" key="1">
    <citation type="journal article" date="2016" name="Nat. Commun.">
        <title>Thousands of microbial genomes shed light on interconnected biogeochemical processes in an aquifer system.</title>
        <authorList>
            <person name="Anantharaman K."/>
            <person name="Brown C.T."/>
            <person name="Hug L.A."/>
            <person name="Sharon I."/>
            <person name="Castelle C.J."/>
            <person name="Probst A.J."/>
            <person name="Thomas B.C."/>
            <person name="Singh A."/>
            <person name="Wilkins M.J."/>
            <person name="Karaoz U."/>
            <person name="Brodie E.L."/>
            <person name="Williams K.H."/>
            <person name="Hubbard S.S."/>
            <person name="Banfield J.F."/>
        </authorList>
    </citation>
    <scope>NUCLEOTIDE SEQUENCE [LARGE SCALE GENOMIC DNA]</scope>
</reference>
<evidence type="ECO:0000313" key="5">
    <source>
        <dbReference type="Proteomes" id="UP000176364"/>
    </source>
</evidence>
<keyword evidence="2 4" id="KW-0238">DNA-binding</keyword>
<comment type="caution">
    <text evidence="4">The sequence shown here is derived from an EMBL/GenBank/DDBJ whole genome shotgun (WGS) entry which is preliminary data.</text>
</comment>
<proteinExistence type="inferred from homology"/>
<organism evidence="4 5">
    <name type="scientific">Candidatus Beckwithbacteria bacterium RIFCSPLOWO2_02_FULL_47_23</name>
    <dbReference type="NCBI Taxonomy" id="1797463"/>
    <lineage>
        <taxon>Bacteria</taxon>
        <taxon>Candidatus Beckwithiibacteriota</taxon>
    </lineage>
</organism>
<dbReference type="CDD" id="cd13831">
    <property type="entry name" value="HU"/>
    <property type="match status" value="1"/>
</dbReference>
<dbReference type="GO" id="GO:0030527">
    <property type="term" value="F:structural constituent of chromatin"/>
    <property type="evidence" value="ECO:0007669"/>
    <property type="project" value="InterPro"/>
</dbReference>
<accession>A0A1F5DRF4</accession>
<dbReference type="PANTHER" id="PTHR33175">
    <property type="entry name" value="DNA-BINDING PROTEIN HU"/>
    <property type="match status" value="1"/>
</dbReference>
<dbReference type="GO" id="GO:0003677">
    <property type="term" value="F:DNA binding"/>
    <property type="evidence" value="ECO:0007669"/>
    <property type="project" value="UniProtKB-KW"/>
</dbReference>
<sequence>MTKVDIAEIIAKKAHLTKKAAREAIDAFLDEVVRQVIKGEKVVLSGFGTFRLGKVKDKKGRNPHTGEDLIIKSHRVIRYIVGKTLKRLVK</sequence>